<dbReference type="InterPro" id="IPR001647">
    <property type="entry name" value="HTH_TetR"/>
</dbReference>
<dbReference type="AlphaFoldDB" id="A0A3D8WU15"/>
<evidence type="ECO:0000256" key="3">
    <source>
        <dbReference type="PROSITE-ProRule" id="PRU00335"/>
    </source>
</evidence>
<dbReference type="SUPFAM" id="SSF46689">
    <property type="entry name" value="Homeodomain-like"/>
    <property type="match status" value="1"/>
</dbReference>
<accession>A0A3D8WU15</accession>
<evidence type="ECO:0000256" key="1">
    <source>
        <dbReference type="ARBA" id="ARBA00022491"/>
    </source>
</evidence>
<proteinExistence type="predicted"/>
<dbReference type="GO" id="GO:0003677">
    <property type="term" value="F:DNA binding"/>
    <property type="evidence" value="ECO:0007669"/>
    <property type="project" value="UniProtKB-UniRule"/>
</dbReference>
<protein>
    <submittedName>
        <fullName evidence="5">TetR family transcriptional regulator</fullName>
    </submittedName>
</protein>
<dbReference type="Gene3D" id="1.10.357.10">
    <property type="entry name" value="Tetracycline Repressor, domain 2"/>
    <property type="match status" value="1"/>
</dbReference>
<dbReference type="PANTHER" id="PTHR43479:SF7">
    <property type="entry name" value="TETR-FAMILY TRANSCRIPTIONAL REGULATOR"/>
    <property type="match status" value="1"/>
</dbReference>
<dbReference type="Proteomes" id="UP000256519">
    <property type="component" value="Unassembled WGS sequence"/>
</dbReference>
<dbReference type="InterPro" id="IPR039532">
    <property type="entry name" value="TetR_C_Firmicutes"/>
</dbReference>
<keyword evidence="1" id="KW-0678">Repressor</keyword>
<reference evidence="5 6" key="1">
    <citation type="journal article" date="2018" name="Appl. Environ. Microbiol.">
        <title>Antimicrobial susceptibility testing and tentative epidemiological cut-off values of five Bacillus species relevant for use as animal feed additives or for plant protection.</title>
        <authorList>
            <person name="Agerso Y."/>
            <person name="Stuer-Lauridsen B."/>
            <person name="Bjerre K."/>
            <person name="Jensen M.G."/>
            <person name="Johansen E."/>
            <person name="Bennedsen M."/>
            <person name="Brockmann E."/>
            <person name="Nielsen B."/>
        </authorList>
    </citation>
    <scope>NUCLEOTIDE SEQUENCE [LARGE SCALE GENOMIC DNA]</scope>
    <source>
        <strain evidence="5 6">CHCC20162</strain>
    </source>
</reference>
<gene>
    <name evidence="5" type="ORF">C3744_28530</name>
</gene>
<sequence length="226" mass="26705">MLLKQHLAKILLQKYKINLWRFIMINKKVDPRVQRTQNLLRDALIELIDEKTYEKITIQDITTRATVNRATFYRHFLDKDELLNQSIDKMLKELFGEASKFYSVSKNVDELQKYVASHIFEHIARHKKFFQVMLIGKGIPNFIHYLKEFLFEFYDHAISEANLVENELPVAKEMVVSYISAAYIGVISWWLENDMLESPSSMAQQMIQINTQGPIQLLKKYQKSEL</sequence>
<keyword evidence="2 3" id="KW-0238">DNA-binding</keyword>
<name>A0A3D8WU15_PRIMG</name>
<evidence type="ECO:0000313" key="6">
    <source>
        <dbReference type="Proteomes" id="UP000256519"/>
    </source>
</evidence>
<feature type="DNA-binding region" description="H-T-H motif" evidence="3">
    <location>
        <begin position="57"/>
        <end position="76"/>
    </location>
</feature>
<dbReference type="InterPro" id="IPR050624">
    <property type="entry name" value="HTH-type_Tx_Regulator"/>
</dbReference>
<dbReference type="EMBL" id="PQWM01000061">
    <property type="protein sequence ID" value="RDZ06521.1"/>
    <property type="molecule type" value="Genomic_DNA"/>
</dbReference>
<evidence type="ECO:0000313" key="5">
    <source>
        <dbReference type="EMBL" id="RDZ06521.1"/>
    </source>
</evidence>
<dbReference type="PANTHER" id="PTHR43479">
    <property type="entry name" value="ACREF/ENVCD OPERON REPRESSOR-RELATED"/>
    <property type="match status" value="1"/>
</dbReference>
<comment type="caution">
    <text evidence="5">The sequence shown here is derived from an EMBL/GenBank/DDBJ whole genome shotgun (WGS) entry which is preliminary data.</text>
</comment>
<dbReference type="Pfam" id="PF14278">
    <property type="entry name" value="TetR_C_8"/>
    <property type="match status" value="1"/>
</dbReference>
<dbReference type="Pfam" id="PF00440">
    <property type="entry name" value="TetR_N"/>
    <property type="match status" value="1"/>
</dbReference>
<dbReference type="PROSITE" id="PS50977">
    <property type="entry name" value="HTH_TETR_2"/>
    <property type="match status" value="1"/>
</dbReference>
<feature type="domain" description="HTH tetR-type" evidence="4">
    <location>
        <begin position="34"/>
        <end position="94"/>
    </location>
</feature>
<dbReference type="InterPro" id="IPR009057">
    <property type="entry name" value="Homeodomain-like_sf"/>
</dbReference>
<evidence type="ECO:0000256" key="2">
    <source>
        <dbReference type="ARBA" id="ARBA00023125"/>
    </source>
</evidence>
<organism evidence="5 6">
    <name type="scientific">Priestia megaterium</name>
    <name type="common">Bacillus megaterium</name>
    <dbReference type="NCBI Taxonomy" id="1404"/>
    <lineage>
        <taxon>Bacteria</taxon>
        <taxon>Bacillati</taxon>
        <taxon>Bacillota</taxon>
        <taxon>Bacilli</taxon>
        <taxon>Bacillales</taxon>
        <taxon>Bacillaceae</taxon>
        <taxon>Priestia</taxon>
    </lineage>
</organism>
<evidence type="ECO:0000259" key="4">
    <source>
        <dbReference type="PROSITE" id="PS50977"/>
    </source>
</evidence>